<dbReference type="AlphaFoldDB" id="A0A329UQK8"/>
<accession>A0A329UQK8</accession>
<organism evidence="1 2">
    <name type="scientific">Faecalibacterium hattorii</name>
    <dbReference type="NCBI Taxonomy" id="2935520"/>
    <lineage>
        <taxon>Bacteria</taxon>
        <taxon>Bacillati</taxon>
        <taxon>Bacillota</taxon>
        <taxon>Clostridia</taxon>
        <taxon>Eubacteriales</taxon>
        <taxon>Oscillospiraceae</taxon>
        <taxon>Faecalibacterium</taxon>
    </lineage>
</organism>
<dbReference type="Proteomes" id="UP000250429">
    <property type="component" value="Unassembled WGS sequence"/>
</dbReference>
<gene>
    <name evidence="1" type="ORF">C4N23_00120</name>
</gene>
<name>A0A329UQK8_9FIRM</name>
<comment type="caution">
    <text evidence="1">The sequence shown here is derived from an EMBL/GenBank/DDBJ whole genome shotgun (WGS) entry which is preliminary data.</text>
</comment>
<keyword evidence="2" id="KW-1185">Reference proteome</keyword>
<protein>
    <recommendedName>
        <fullName evidence="3">Stage III sporulation protein AF</fullName>
    </recommendedName>
</protein>
<sequence length="158" mass="16718">MQGLKVAMAVFCTACICAELVAQITESGWARRGIKVVAGLYILAAALHVLPQLKAEGNVFSVPTVSSVELGTLEQAALAQTQTQLEQDLEERFRREAGVSAGVTLDLRSASDSVTVDSVTVTPAADCTPEQQQAVEKIVEEALGVRPEWNAPGGEIQP</sequence>
<evidence type="ECO:0000313" key="2">
    <source>
        <dbReference type="Proteomes" id="UP000250429"/>
    </source>
</evidence>
<evidence type="ECO:0000313" key="1">
    <source>
        <dbReference type="EMBL" id="RAW63458.1"/>
    </source>
</evidence>
<evidence type="ECO:0008006" key="3">
    <source>
        <dbReference type="Google" id="ProtNLM"/>
    </source>
</evidence>
<proteinExistence type="predicted"/>
<dbReference type="EMBL" id="PRLC01000001">
    <property type="protein sequence ID" value="RAW63458.1"/>
    <property type="molecule type" value="Genomic_DNA"/>
</dbReference>
<reference evidence="1 2" key="1">
    <citation type="submission" date="2018-02" db="EMBL/GenBank/DDBJ databases">
        <title>Complete genome sequencing of Faecalibacterium prausnitzii strains isolated from the human gut.</title>
        <authorList>
            <person name="Fitzgerald B.C."/>
            <person name="Shkoporov A.N."/>
            <person name="Ross P.R."/>
            <person name="Hill C."/>
        </authorList>
    </citation>
    <scope>NUCLEOTIDE SEQUENCE [LARGE SCALE GENOMIC DNA]</scope>
    <source>
        <strain evidence="1 2">APC922/41-1</strain>
    </source>
</reference>
<dbReference type="RefSeq" id="WP_112143148.1">
    <property type="nucleotide sequence ID" value="NZ_PRLC01000001.1"/>
</dbReference>